<dbReference type="GO" id="GO:0016301">
    <property type="term" value="F:kinase activity"/>
    <property type="evidence" value="ECO:0007669"/>
    <property type="project" value="UniProtKB-KW"/>
</dbReference>
<dbReference type="Proteomes" id="UP000076079">
    <property type="component" value="Chromosome"/>
</dbReference>
<reference evidence="1 2" key="1">
    <citation type="journal article" date="2016" name="Genome Announc.">
        <title>First Complete Genome Sequence of a Subdivision 6 Acidobacterium Strain.</title>
        <authorList>
            <person name="Huang S."/>
            <person name="Vieira S."/>
            <person name="Bunk B."/>
            <person name="Riedel T."/>
            <person name="Sproer C."/>
            <person name="Overmann J."/>
        </authorList>
    </citation>
    <scope>NUCLEOTIDE SEQUENCE [LARGE SCALE GENOMIC DNA]</scope>
    <source>
        <strain evidence="2">DSM 100886 HEG_-6_39</strain>
    </source>
</reference>
<evidence type="ECO:0000313" key="1">
    <source>
        <dbReference type="EMBL" id="AMY12522.1"/>
    </source>
</evidence>
<evidence type="ECO:0000313" key="2">
    <source>
        <dbReference type="Proteomes" id="UP000076079"/>
    </source>
</evidence>
<dbReference type="AlphaFoldDB" id="A0A143PVB4"/>
<gene>
    <name evidence="1" type="ORF">LuPra_05798</name>
</gene>
<dbReference type="OrthoDB" id="9128719at2"/>
<proteinExistence type="predicted"/>
<dbReference type="RefSeq" id="WP_110173971.1">
    <property type="nucleotide sequence ID" value="NZ_CP015136.1"/>
</dbReference>
<dbReference type="STRING" id="1855912.LuPra_05798"/>
<protein>
    <submittedName>
        <fullName evidence="1">Phosphatidylinositol 3-and 4-kinase</fullName>
    </submittedName>
</protein>
<dbReference type="KEGG" id="abac:LuPra_05798"/>
<accession>A0A143PVB4</accession>
<keyword evidence="1" id="KW-0418">Kinase</keyword>
<dbReference type="EMBL" id="CP015136">
    <property type="protein sequence ID" value="AMY12522.1"/>
    <property type="molecule type" value="Genomic_DNA"/>
</dbReference>
<name>A0A143PVB4_LUTPR</name>
<sequence length="305" mass="34258">MTNQPCFRNVLRPISQAALLTLVLQGSPARGQDLMASTTSFQAMTDGPLVPMPAAVVPSFGHPNRLEQEAFLRSAPIRQVRGVKAGVTGTQRAALSSGRIAHDASIQTIDESKAMFQSARRTELNFRDFWGYNVAAYRLGVMLGLDNIPVSVARHFNSRPAAFTWWVDGVLMDERARAAQRVAPPAPASWTAQVHVMRVFDELIANTDRNQGNMLIDRDWKLWLIDHSRAFRLEESLRSPIHVRRCDRELLMRMKALTRKAVDEELGDYLTTPEREALMARRDALVRLVESLGPKALYDLNTSRP</sequence>
<reference evidence="2" key="2">
    <citation type="submission" date="2016-04" db="EMBL/GenBank/DDBJ databases">
        <title>First Complete Genome Sequence of a Subdivision 6 Acidobacterium.</title>
        <authorList>
            <person name="Huang S."/>
            <person name="Vieira S."/>
            <person name="Bunk B."/>
            <person name="Riedel T."/>
            <person name="Sproeer C."/>
            <person name="Overmann J."/>
        </authorList>
    </citation>
    <scope>NUCLEOTIDE SEQUENCE [LARGE SCALE GENOMIC DNA]</scope>
    <source>
        <strain evidence="2">DSM 100886 HEG_-6_39</strain>
    </source>
</reference>
<keyword evidence="2" id="KW-1185">Reference proteome</keyword>
<keyword evidence="1" id="KW-0808">Transferase</keyword>
<organism evidence="1 2">
    <name type="scientific">Luteitalea pratensis</name>
    <dbReference type="NCBI Taxonomy" id="1855912"/>
    <lineage>
        <taxon>Bacteria</taxon>
        <taxon>Pseudomonadati</taxon>
        <taxon>Acidobacteriota</taxon>
        <taxon>Vicinamibacteria</taxon>
        <taxon>Vicinamibacterales</taxon>
        <taxon>Vicinamibacteraceae</taxon>
        <taxon>Luteitalea</taxon>
    </lineage>
</organism>